<evidence type="ECO:0000256" key="1">
    <source>
        <dbReference type="SAM" id="MobiDB-lite"/>
    </source>
</evidence>
<proteinExistence type="predicted"/>
<comment type="caution">
    <text evidence="3">The sequence shown here is derived from an EMBL/GenBank/DDBJ whole genome shotgun (WGS) entry which is preliminary data.</text>
</comment>
<evidence type="ECO:0000313" key="3">
    <source>
        <dbReference type="EMBL" id="MCX2963054.1"/>
    </source>
</evidence>
<feature type="transmembrane region" description="Helical" evidence="2">
    <location>
        <begin position="46"/>
        <end position="66"/>
    </location>
</feature>
<dbReference type="EMBL" id="JAPKFM010000002">
    <property type="protein sequence ID" value="MCX2963054.1"/>
    <property type="molecule type" value="Genomic_DNA"/>
</dbReference>
<evidence type="ECO:0000256" key="2">
    <source>
        <dbReference type="SAM" id="Phobius"/>
    </source>
</evidence>
<evidence type="ECO:0000313" key="4">
    <source>
        <dbReference type="Proteomes" id="UP001143347"/>
    </source>
</evidence>
<feature type="transmembrane region" description="Helical" evidence="2">
    <location>
        <begin position="72"/>
        <end position="91"/>
    </location>
</feature>
<sequence>MTDQNASGSAPAPNTPAPNTPATDTQGADTHASAGSVALAVAMYTVARLALVVVVAALILGIGALVGVEVPLLVAAVFGVLIALPLGLVLFKKLRLRVNSQIAAVDNARRARHDDLQSRLRGTSD</sequence>
<feature type="compositionally biased region" description="Low complexity" evidence="1">
    <location>
        <begin position="1"/>
        <end position="12"/>
    </location>
</feature>
<reference evidence="3" key="1">
    <citation type="submission" date="2022-10" db="EMBL/GenBank/DDBJ databases">
        <title>WGS of marine actinomycetes from Thailand.</title>
        <authorList>
            <person name="Thawai C."/>
        </authorList>
    </citation>
    <scope>NUCLEOTIDE SEQUENCE</scope>
    <source>
        <strain evidence="3">SW21</strain>
    </source>
</reference>
<keyword evidence="4" id="KW-1185">Reference proteome</keyword>
<dbReference type="InterPro" id="IPR025323">
    <property type="entry name" value="DUF4229"/>
</dbReference>
<dbReference type="RefSeq" id="WP_266060100.1">
    <property type="nucleotide sequence ID" value="NZ_JAPKFM010000002.1"/>
</dbReference>
<dbReference type="AlphaFoldDB" id="A0A9X3D125"/>
<keyword evidence="2" id="KW-0812">Transmembrane</keyword>
<accession>A0A9X3D125</accession>
<feature type="region of interest" description="Disordered" evidence="1">
    <location>
        <begin position="1"/>
        <end position="29"/>
    </location>
</feature>
<keyword evidence="2" id="KW-1133">Transmembrane helix</keyword>
<dbReference type="Pfam" id="PF14012">
    <property type="entry name" value="DUF4229"/>
    <property type="match status" value="1"/>
</dbReference>
<dbReference type="Proteomes" id="UP001143347">
    <property type="component" value="Unassembled WGS sequence"/>
</dbReference>
<protein>
    <submittedName>
        <fullName evidence="3">DUF4229 domain-containing protein</fullName>
    </submittedName>
</protein>
<organism evidence="3 4">
    <name type="scientific">Gordonia aquimaris</name>
    <dbReference type="NCBI Taxonomy" id="2984863"/>
    <lineage>
        <taxon>Bacteria</taxon>
        <taxon>Bacillati</taxon>
        <taxon>Actinomycetota</taxon>
        <taxon>Actinomycetes</taxon>
        <taxon>Mycobacteriales</taxon>
        <taxon>Gordoniaceae</taxon>
        <taxon>Gordonia</taxon>
    </lineage>
</organism>
<gene>
    <name evidence="3" type="ORF">OSB52_02985</name>
</gene>
<keyword evidence="2" id="KW-0472">Membrane</keyword>
<name>A0A9X3D125_9ACTN</name>